<dbReference type="Proteomes" id="UP000198287">
    <property type="component" value="Unassembled WGS sequence"/>
</dbReference>
<keyword evidence="1" id="KW-0472">Membrane</keyword>
<accession>A0A226DUR5</accession>
<organism evidence="2 3">
    <name type="scientific">Folsomia candida</name>
    <name type="common">Springtail</name>
    <dbReference type="NCBI Taxonomy" id="158441"/>
    <lineage>
        <taxon>Eukaryota</taxon>
        <taxon>Metazoa</taxon>
        <taxon>Ecdysozoa</taxon>
        <taxon>Arthropoda</taxon>
        <taxon>Hexapoda</taxon>
        <taxon>Collembola</taxon>
        <taxon>Entomobryomorpha</taxon>
        <taxon>Isotomoidea</taxon>
        <taxon>Isotomidae</taxon>
        <taxon>Proisotominae</taxon>
        <taxon>Folsomia</taxon>
    </lineage>
</organism>
<proteinExistence type="predicted"/>
<dbReference type="AlphaFoldDB" id="A0A226DUR5"/>
<protein>
    <recommendedName>
        <fullName evidence="4">Gustatory receptor</fullName>
    </recommendedName>
</protein>
<comment type="caution">
    <text evidence="2">The sequence shown here is derived from an EMBL/GenBank/DDBJ whole genome shotgun (WGS) entry which is preliminary data.</text>
</comment>
<sequence length="381" mass="43075">MSTYSNRGISIIGSILKTLTPFEALKRFAKLSESLYPQPLTFNRTSWDPSPTVKLKLVPWYILSFLVDIIATSFYLVLLQQLLSLKKDINISVALCLLLVLTCAVANISTAIFYTYHSRADELCFVIRNLCRMRATLKETSSLTGIFLHGLISAIIITPLGACSTTIQDRTLDPTYLWFRNIPNISPRLQLFFRILIVFSLELHASILIFGLGVIGVNITVLILESLGTRRKRWNICKFVVRIQTYCQLQIIIQVLNTITSFFLPVFTLTVVVLAVVMGHMIIKMTGNIPHALVILEIITTAVIVGFILIAYPIFADVLRKSTDFLRSLELQGGSIYKRRQLRSCRPLKIRAGSYFYIHQGTVIKLLELIAYYTMSSIILV</sequence>
<keyword evidence="3" id="KW-1185">Reference proteome</keyword>
<feature type="transmembrane region" description="Helical" evidence="1">
    <location>
        <begin position="207"/>
        <end position="227"/>
    </location>
</feature>
<feature type="transmembrane region" description="Helical" evidence="1">
    <location>
        <begin position="58"/>
        <end position="79"/>
    </location>
</feature>
<keyword evidence="1" id="KW-0812">Transmembrane</keyword>
<evidence type="ECO:0000313" key="2">
    <source>
        <dbReference type="EMBL" id="OXA48437.1"/>
    </source>
</evidence>
<name>A0A226DUR5_FOLCA</name>
<feature type="transmembrane region" description="Helical" evidence="1">
    <location>
        <begin position="262"/>
        <end position="282"/>
    </location>
</feature>
<evidence type="ECO:0008006" key="4">
    <source>
        <dbReference type="Google" id="ProtNLM"/>
    </source>
</evidence>
<gene>
    <name evidence="2" type="ORF">Fcan01_16473</name>
</gene>
<keyword evidence="1" id="KW-1133">Transmembrane helix</keyword>
<feature type="transmembrane region" description="Helical" evidence="1">
    <location>
        <begin position="294"/>
        <end position="315"/>
    </location>
</feature>
<dbReference type="EMBL" id="LNIX01000011">
    <property type="protein sequence ID" value="OXA48437.1"/>
    <property type="molecule type" value="Genomic_DNA"/>
</dbReference>
<evidence type="ECO:0000313" key="3">
    <source>
        <dbReference type="Proteomes" id="UP000198287"/>
    </source>
</evidence>
<reference evidence="2 3" key="1">
    <citation type="submission" date="2015-12" db="EMBL/GenBank/DDBJ databases">
        <title>The genome of Folsomia candida.</title>
        <authorList>
            <person name="Faddeeva A."/>
            <person name="Derks M.F."/>
            <person name="Anvar Y."/>
            <person name="Smit S."/>
            <person name="Van Straalen N."/>
            <person name="Roelofs D."/>
        </authorList>
    </citation>
    <scope>NUCLEOTIDE SEQUENCE [LARGE SCALE GENOMIC DNA]</scope>
    <source>
        <strain evidence="2 3">VU population</strain>
        <tissue evidence="2">Whole body</tissue>
    </source>
</reference>
<feature type="transmembrane region" description="Helical" evidence="1">
    <location>
        <begin position="91"/>
        <end position="116"/>
    </location>
</feature>
<feature type="transmembrane region" description="Helical" evidence="1">
    <location>
        <begin position="146"/>
        <end position="164"/>
    </location>
</feature>
<evidence type="ECO:0000256" key="1">
    <source>
        <dbReference type="SAM" id="Phobius"/>
    </source>
</evidence>